<dbReference type="RefSeq" id="WP_119250080.1">
    <property type="nucleotide sequence ID" value="NZ_JAPDVK010000001.1"/>
</dbReference>
<sequence>MKVFTHYTNLGSKGDGIRWRTILKFGNSWEVKGSVVMKNPGAANFKRPDHAAINTPEELKQLSFFDDGKLRADWYEFSSDPTMECIGRLFSEYYATKGEKLEGVIQIFNLFYLREANLTTALNKVSQLEIANMVDYDIQHLSFPVYLGFADLAWHKTYEVTARQFFNAAKELGALYLNDDFKKNTFIHPLYLMMYGKNKEKCIRAKYQFFQNTLIPVVPKELIEATTASIVKINNSAIMMKITAALNEQLSLVKGEEKNHRYIFDDLIELTVTDKEQGFVGFRHLKKGKSYYNYTYQEAPNEYLYREILSDYGFDTEKAIGNNLWLARKAFKEYGLNEQDVIRNILEELMNLHNHLMSPLAKEDSI</sequence>
<accession>A0AAP3B9A2</accession>
<dbReference type="Proteomes" id="UP001209344">
    <property type="component" value="Unassembled WGS sequence"/>
</dbReference>
<reference evidence="1" key="1">
    <citation type="submission" date="2022-11" db="EMBL/GenBank/DDBJ databases">
        <title>Genomic repertoires linked with pathogenic potency of arthritogenic Prevotella copri isolated from the gut of rheumatoid arthritis patients.</title>
        <authorList>
            <person name="Nii T."/>
            <person name="Maeda Y."/>
            <person name="Motooka D."/>
            <person name="Naito M."/>
            <person name="Matsumoto Y."/>
            <person name="Ogawa T."/>
            <person name="Oguro-Igashira E."/>
            <person name="Kishikawa T."/>
            <person name="Yamashita M."/>
            <person name="Koizumi S."/>
            <person name="Kurakawa T."/>
            <person name="Okumura R."/>
            <person name="Kayama H."/>
            <person name="Murakami M."/>
            <person name="Sakaguchi T."/>
            <person name="Das B."/>
            <person name="Nakamura S."/>
            <person name="Okada Y."/>
            <person name="Kumanogoh A."/>
            <person name="Takeda K."/>
        </authorList>
    </citation>
    <scope>NUCLEOTIDE SEQUENCE</scope>
    <source>
        <strain evidence="1">F3-75</strain>
    </source>
</reference>
<gene>
    <name evidence="1" type="ORF">ONT16_00635</name>
</gene>
<evidence type="ECO:0000313" key="2">
    <source>
        <dbReference type="Proteomes" id="UP001209344"/>
    </source>
</evidence>
<name>A0AAP3B9A2_9BACT</name>
<evidence type="ECO:0000313" key="1">
    <source>
        <dbReference type="EMBL" id="MCW4126793.1"/>
    </source>
</evidence>
<dbReference type="EMBL" id="JAPDVK010000001">
    <property type="protein sequence ID" value="MCW4126793.1"/>
    <property type="molecule type" value="Genomic_DNA"/>
</dbReference>
<dbReference type="AlphaFoldDB" id="A0AAP3B9A2"/>
<comment type="caution">
    <text evidence="1">The sequence shown here is derived from an EMBL/GenBank/DDBJ whole genome shotgun (WGS) entry which is preliminary data.</text>
</comment>
<organism evidence="1 2">
    <name type="scientific">Segatella copri</name>
    <dbReference type="NCBI Taxonomy" id="165179"/>
    <lineage>
        <taxon>Bacteria</taxon>
        <taxon>Pseudomonadati</taxon>
        <taxon>Bacteroidota</taxon>
        <taxon>Bacteroidia</taxon>
        <taxon>Bacteroidales</taxon>
        <taxon>Prevotellaceae</taxon>
        <taxon>Segatella</taxon>
    </lineage>
</organism>
<proteinExistence type="predicted"/>
<protein>
    <submittedName>
        <fullName evidence="1">Uncharacterized protein</fullName>
    </submittedName>
</protein>